<dbReference type="PIRSF" id="PIRSF018266">
    <property type="entry name" value="FecR"/>
    <property type="match status" value="1"/>
</dbReference>
<comment type="caution">
    <text evidence="4">The sequence shown here is derived from an EMBL/GenBank/DDBJ whole genome shotgun (WGS) entry which is preliminary data.</text>
</comment>
<dbReference type="EMBL" id="DNWC01000096">
    <property type="protein sequence ID" value="HBJ08866.1"/>
    <property type="molecule type" value="Genomic_DNA"/>
</dbReference>
<accession>A0A354M2X7</accession>
<feature type="domain" description="Protein FecR C-terminal" evidence="3">
    <location>
        <begin position="262"/>
        <end position="322"/>
    </location>
</feature>
<evidence type="ECO:0000313" key="4">
    <source>
        <dbReference type="EMBL" id="HBJ08866.1"/>
    </source>
</evidence>
<evidence type="ECO:0000313" key="5">
    <source>
        <dbReference type="Proteomes" id="UP000262954"/>
    </source>
</evidence>
<name>A0A354M2X7_9BACT</name>
<evidence type="ECO:0000259" key="2">
    <source>
        <dbReference type="Pfam" id="PF04773"/>
    </source>
</evidence>
<dbReference type="Pfam" id="PF04773">
    <property type="entry name" value="FecR"/>
    <property type="match status" value="1"/>
</dbReference>
<keyword evidence="1" id="KW-1133">Transmembrane helix</keyword>
<evidence type="ECO:0000256" key="1">
    <source>
        <dbReference type="SAM" id="Phobius"/>
    </source>
</evidence>
<evidence type="ECO:0000259" key="3">
    <source>
        <dbReference type="Pfam" id="PF16344"/>
    </source>
</evidence>
<dbReference type="PANTHER" id="PTHR30273:SF2">
    <property type="entry name" value="PROTEIN FECR"/>
    <property type="match status" value="1"/>
</dbReference>
<dbReference type="Proteomes" id="UP000262954">
    <property type="component" value="Unassembled WGS sequence"/>
</dbReference>
<dbReference type="InterPro" id="IPR006860">
    <property type="entry name" value="FecR"/>
</dbReference>
<keyword evidence="1" id="KW-0472">Membrane</keyword>
<dbReference type="PANTHER" id="PTHR30273">
    <property type="entry name" value="PERIPLASMIC SIGNAL SENSOR AND SIGMA FACTOR ACTIVATOR FECR-RELATED"/>
    <property type="match status" value="1"/>
</dbReference>
<keyword evidence="1" id="KW-0812">Transmembrane</keyword>
<dbReference type="FunFam" id="2.60.120.1440:FF:000001">
    <property type="entry name" value="Putative anti-sigma factor"/>
    <property type="match status" value="1"/>
</dbReference>
<dbReference type="Gene3D" id="2.60.120.1440">
    <property type="match status" value="1"/>
</dbReference>
<protein>
    <submittedName>
        <fullName evidence="4">Iron dicitrate transport regulator FecR</fullName>
    </submittedName>
</protein>
<dbReference type="InterPro" id="IPR032508">
    <property type="entry name" value="FecR_C"/>
</dbReference>
<dbReference type="Pfam" id="PF16344">
    <property type="entry name" value="FecR_C"/>
    <property type="match status" value="1"/>
</dbReference>
<dbReference type="Gene3D" id="3.55.50.30">
    <property type="match status" value="1"/>
</dbReference>
<feature type="transmembrane region" description="Helical" evidence="1">
    <location>
        <begin position="86"/>
        <end position="108"/>
    </location>
</feature>
<dbReference type="GO" id="GO:0016989">
    <property type="term" value="F:sigma factor antagonist activity"/>
    <property type="evidence" value="ECO:0007669"/>
    <property type="project" value="TreeGrafter"/>
</dbReference>
<sequence length="343" mass="39619">MEKISKDIKSQPQKIFDYYSGKLDPEEGKKIEEQLSEEDAALLASVKRLLYLDKQMNELSEIDTRKAYKKVASRIHANRRSRIFEIFGRVAAVIVLPLIGLTGILGYMQIKDTFADTAYVEVNAAPGTISKYQLPDKSYVWLNSGSWLRYPTRFNTKSRNVEIRGEAYFEVESDKDHPFYVNTPGGLSVRVTGTKFNVSAYDDERTIEVVLEEGRVNVENAAGNINMALRPGECFYYDRQDKNTYVKSIETYEKTAWKEGKVVFRNASLDKIFKFLSRRYNVDINFVNKKNTEYNYRATFTGEDIFQILDYLSMTAPIKWEVATPTQNCDTTLSRKRINIYLE</sequence>
<proteinExistence type="predicted"/>
<reference evidence="4 5" key="1">
    <citation type="journal article" date="2018" name="Nat. Biotechnol.">
        <title>A standardized bacterial taxonomy based on genome phylogeny substantially revises the tree of life.</title>
        <authorList>
            <person name="Parks D.H."/>
            <person name="Chuvochina M."/>
            <person name="Waite D.W."/>
            <person name="Rinke C."/>
            <person name="Skarshewski A."/>
            <person name="Chaumeil P.A."/>
            <person name="Hugenholtz P."/>
        </authorList>
    </citation>
    <scope>NUCLEOTIDE SEQUENCE [LARGE SCALE GENOMIC DNA]</scope>
    <source>
        <strain evidence="4">UBA11482</strain>
    </source>
</reference>
<feature type="domain" description="FecR protein" evidence="2">
    <location>
        <begin position="122"/>
        <end position="216"/>
    </location>
</feature>
<organism evidence="4 5">
    <name type="scientific">Coprobacter fastidiosus</name>
    <dbReference type="NCBI Taxonomy" id="1099853"/>
    <lineage>
        <taxon>Bacteria</taxon>
        <taxon>Pseudomonadati</taxon>
        <taxon>Bacteroidota</taxon>
        <taxon>Bacteroidia</taxon>
        <taxon>Bacteroidales</taxon>
        <taxon>Barnesiellaceae</taxon>
        <taxon>Coprobacter</taxon>
    </lineage>
</organism>
<dbReference type="AlphaFoldDB" id="A0A354M2X7"/>
<gene>
    <name evidence="4" type="ORF">DDY73_07645</name>
</gene>
<dbReference type="InterPro" id="IPR012373">
    <property type="entry name" value="Ferrdict_sens_TM"/>
</dbReference>